<keyword evidence="2" id="KW-0813">Transport</keyword>
<dbReference type="PROSITE" id="PS50929">
    <property type="entry name" value="ABC_TM1F"/>
    <property type="match status" value="1"/>
</dbReference>
<dbReference type="CDD" id="cd18586">
    <property type="entry name" value="ABC_6TM_PrtD_like"/>
    <property type="match status" value="1"/>
</dbReference>
<dbReference type="Gene3D" id="1.20.1560.10">
    <property type="entry name" value="ABC transporter type 1, transmembrane domain"/>
    <property type="match status" value="1"/>
</dbReference>
<protein>
    <submittedName>
        <fullName evidence="13">Type I secretion system permease/ATPase</fullName>
    </submittedName>
</protein>
<dbReference type="Gene3D" id="3.40.50.300">
    <property type="entry name" value="P-loop containing nucleotide triphosphate hydrolases"/>
    <property type="match status" value="1"/>
</dbReference>
<sequence length="596" mass="64196">MSSLSENNLQSALKACKSSFLSVGFFSFFVNALMLVPTFFMIQVSGRVVPSSSTSTLLMLTLILTVLVVTMGALEWVRSRIMVRISNRLDVMLSRDVYRASFKRALNSGGGDATAQSLNDLTSLRQFFTGPGLFAFFDAPWFPIYTAVMFLFHPWFGWMTVACGVVLAVLAVVNHRVTGNALSTANKENVISNMITTKTLRNAEVIESMGMLETLMNRWAKRQRNIMLLQSEASDKGGIVSSTSKTFRILSQSFMLAIGAYLVVTHEINPGLLMAGSLLLGRALSPIDQIITSWKGFVSAKVQYDRLSKVMDDLNKEPERMPLPAPEGHIQVENLILAPPGAKAPVLRSISFVAPAGSIVGIVGPSAAGKSTLVRALMGIWPPQHGVVRLDGADIASWDKQALGPYVGYLPQDIELFEGSISENIARFDKVDPEKVVQAAQMAGVHEMILMLPDGYDTVIGSDGINLSGGQRQRIGLARALYGNPRLIVLDEPNSNLDDIGERALGVALQKLKETGATVFIVSHRPNILTRLDRILVMAGGTISLYGERDRVIAELAAQQAKAQQRVAQPAAPAAPHPVPPAAAAAAPAVTSSTGA</sequence>
<dbReference type="SUPFAM" id="SSF52540">
    <property type="entry name" value="P-loop containing nucleoside triphosphate hydrolases"/>
    <property type="match status" value="1"/>
</dbReference>
<dbReference type="GO" id="GO:0034040">
    <property type="term" value="F:ATPase-coupled lipid transmembrane transporter activity"/>
    <property type="evidence" value="ECO:0007669"/>
    <property type="project" value="TreeGrafter"/>
</dbReference>
<feature type="transmembrane region" description="Helical" evidence="10">
    <location>
        <begin position="155"/>
        <end position="173"/>
    </location>
</feature>
<dbReference type="PANTHER" id="PTHR24221:SF248">
    <property type="entry name" value="ABC TRANSPORTER TRANSMEMBRANE REGION"/>
    <property type="match status" value="1"/>
</dbReference>
<dbReference type="GO" id="GO:0030253">
    <property type="term" value="P:protein secretion by the type I secretion system"/>
    <property type="evidence" value="ECO:0007669"/>
    <property type="project" value="InterPro"/>
</dbReference>
<dbReference type="InterPro" id="IPR039421">
    <property type="entry name" value="Type_1_exporter"/>
</dbReference>
<dbReference type="RefSeq" id="WP_159409320.1">
    <property type="nucleotide sequence ID" value="NZ_CP026115.2"/>
</dbReference>
<feature type="domain" description="ABC transmembrane type-1" evidence="12">
    <location>
        <begin position="23"/>
        <end position="299"/>
    </location>
</feature>
<name>A0A6I6XWY2_PSEPU</name>
<dbReference type="InterPro" id="IPR010128">
    <property type="entry name" value="ATPase_T1SS_PrtD-like"/>
</dbReference>
<organism evidence="13 14">
    <name type="scientific">Pseudomonas putida</name>
    <name type="common">Arthrobacter siderocapsulatus</name>
    <dbReference type="NCBI Taxonomy" id="303"/>
    <lineage>
        <taxon>Bacteria</taxon>
        <taxon>Pseudomonadati</taxon>
        <taxon>Pseudomonadota</taxon>
        <taxon>Gammaproteobacteria</taxon>
        <taxon>Pseudomonadales</taxon>
        <taxon>Pseudomonadaceae</taxon>
        <taxon>Pseudomonas</taxon>
    </lineage>
</organism>
<dbReference type="FunFam" id="3.40.50.300:FF:001444">
    <property type="entry name" value="ABC transporter ATP-binding protein"/>
    <property type="match status" value="1"/>
</dbReference>
<keyword evidence="3" id="KW-1003">Cell membrane</keyword>
<evidence type="ECO:0000256" key="2">
    <source>
        <dbReference type="ARBA" id="ARBA00022448"/>
    </source>
</evidence>
<evidence type="ECO:0000259" key="12">
    <source>
        <dbReference type="PROSITE" id="PS50929"/>
    </source>
</evidence>
<evidence type="ECO:0000256" key="7">
    <source>
        <dbReference type="ARBA" id="ARBA00022989"/>
    </source>
</evidence>
<dbReference type="GO" id="GO:0140359">
    <property type="term" value="F:ABC-type transporter activity"/>
    <property type="evidence" value="ECO:0007669"/>
    <property type="project" value="InterPro"/>
</dbReference>
<feature type="transmembrane region" description="Helical" evidence="10">
    <location>
        <begin position="56"/>
        <end position="77"/>
    </location>
</feature>
<comment type="subcellular location">
    <subcellularLocation>
        <location evidence="1">Cell membrane</location>
        <topology evidence="1">Multi-pass membrane protein</topology>
    </subcellularLocation>
</comment>
<dbReference type="EMBL" id="CP026115">
    <property type="protein sequence ID" value="QHG63849.1"/>
    <property type="molecule type" value="Genomic_DNA"/>
</dbReference>
<evidence type="ECO:0000259" key="11">
    <source>
        <dbReference type="PROSITE" id="PS50893"/>
    </source>
</evidence>
<dbReference type="AlphaFoldDB" id="A0A6I6XWY2"/>
<proteinExistence type="predicted"/>
<evidence type="ECO:0000256" key="10">
    <source>
        <dbReference type="SAM" id="Phobius"/>
    </source>
</evidence>
<dbReference type="InterPro" id="IPR003439">
    <property type="entry name" value="ABC_transporter-like_ATP-bd"/>
</dbReference>
<dbReference type="PROSITE" id="PS50893">
    <property type="entry name" value="ABC_TRANSPORTER_2"/>
    <property type="match status" value="1"/>
</dbReference>
<keyword evidence="4 10" id="KW-0812">Transmembrane</keyword>
<dbReference type="SMART" id="SM00382">
    <property type="entry name" value="AAA"/>
    <property type="match status" value="1"/>
</dbReference>
<dbReference type="PROSITE" id="PS00211">
    <property type="entry name" value="ABC_TRANSPORTER_1"/>
    <property type="match status" value="1"/>
</dbReference>
<dbReference type="InterPro" id="IPR036640">
    <property type="entry name" value="ABC1_TM_sf"/>
</dbReference>
<dbReference type="Proteomes" id="UP000464480">
    <property type="component" value="Chromosome"/>
</dbReference>
<dbReference type="GO" id="GO:0005524">
    <property type="term" value="F:ATP binding"/>
    <property type="evidence" value="ECO:0007669"/>
    <property type="project" value="UniProtKB-KW"/>
</dbReference>
<feature type="transmembrane region" description="Helical" evidence="10">
    <location>
        <begin position="127"/>
        <end position="149"/>
    </location>
</feature>
<keyword evidence="8 10" id="KW-0472">Membrane</keyword>
<dbReference type="GO" id="GO:0005886">
    <property type="term" value="C:plasma membrane"/>
    <property type="evidence" value="ECO:0007669"/>
    <property type="project" value="UniProtKB-SubCell"/>
</dbReference>
<feature type="domain" description="ABC transporter" evidence="11">
    <location>
        <begin position="330"/>
        <end position="565"/>
    </location>
</feature>
<evidence type="ECO:0000256" key="3">
    <source>
        <dbReference type="ARBA" id="ARBA00022475"/>
    </source>
</evidence>
<dbReference type="PANTHER" id="PTHR24221">
    <property type="entry name" value="ATP-BINDING CASSETTE SUB-FAMILY B"/>
    <property type="match status" value="1"/>
</dbReference>
<evidence type="ECO:0000256" key="9">
    <source>
        <dbReference type="SAM" id="MobiDB-lite"/>
    </source>
</evidence>
<evidence type="ECO:0000256" key="6">
    <source>
        <dbReference type="ARBA" id="ARBA00022840"/>
    </source>
</evidence>
<dbReference type="NCBIfam" id="TIGR01842">
    <property type="entry name" value="type_I_sec_PrtD"/>
    <property type="match status" value="1"/>
</dbReference>
<gene>
    <name evidence="13" type="ORF">C2H86_05170</name>
</gene>
<keyword evidence="6" id="KW-0067">ATP-binding</keyword>
<feature type="region of interest" description="Disordered" evidence="9">
    <location>
        <begin position="567"/>
        <end position="596"/>
    </location>
</feature>
<evidence type="ECO:0000313" key="13">
    <source>
        <dbReference type="EMBL" id="QHG63849.1"/>
    </source>
</evidence>
<keyword evidence="7 10" id="KW-1133">Transmembrane helix</keyword>
<feature type="transmembrane region" description="Helical" evidence="10">
    <location>
        <begin position="20"/>
        <end position="44"/>
    </location>
</feature>
<evidence type="ECO:0000256" key="8">
    <source>
        <dbReference type="ARBA" id="ARBA00023136"/>
    </source>
</evidence>
<dbReference type="Pfam" id="PF00005">
    <property type="entry name" value="ABC_tran"/>
    <property type="match status" value="1"/>
</dbReference>
<dbReference type="InterPro" id="IPR003593">
    <property type="entry name" value="AAA+_ATPase"/>
</dbReference>
<reference evidence="13 14" key="1">
    <citation type="submission" date="2020-02" db="EMBL/GenBank/DDBJ databases">
        <title>Pseudomonas Putida W5 Complete Genome Assembly.</title>
        <authorList>
            <person name="Yuan Z.-C."/>
            <person name="Shaw G.A."/>
            <person name="Cusano A.D."/>
            <person name="Caddey B.J."/>
            <person name="Weselowski B.J."/>
        </authorList>
    </citation>
    <scope>NUCLEOTIDE SEQUENCE [LARGE SCALE GENOMIC DNA]</scope>
    <source>
        <strain evidence="13 14">W5</strain>
    </source>
</reference>
<dbReference type="InterPro" id="IPR011527">
    <property type="entry name" value="ABC1_TM_dom"/>
</dbReference>
<keyword evidence="5" id="KW-0547">Nucleotide-binding</keyword>
<dbReference type="InterPro" id="IPR027417">
    <property type="entry name" value="P-loop_NTPase"/>
</dbReference>
<dbReference type="CDD" id="cd03246">
    <property type="entry name" value="ABCC_Protease_Secretion"/>
    <property type="match status" value="1"/>
</dbReference>
<feature type="transmembrane region" description="Helical" evidence="10">
    <location>
        <begin position="246"/>
        <end position="264"/>
    </location>
</feature>
<dbReference type="GO" id="GO:0016887">
    <property type="term" value="F:ATP hydrolysis activity"/>
    <property type="evidence" value="ECO:0007669"/>
    <property type="project" value="InterPro"/>
</dbReference>
<dbReference type="GO" id="GO:0030256">
    <property type="term" value="C:type I protein secretion system complex"/>
    <property type="evidence" value="ECO:0007669"/>
    <property type="project" value="InterPro"/>
</dbReference>
<dbReference type="Pfam" id="PF00664">
    <property type="entry name" value="ABC_membrane"/>
    <property type="match status" value="1"/>
</dbReference>
<accession>A0A6I6XWY2</accession>
<dbReference type="InterPro" id="IPR047957">
    <property type="entry name" value="ABC_AprD-like_6TM"/>
</dbReference>
<dbReference type="SUPFAM" id="SSF90123">
    <property type="entry name" value="ABC transporter transmembrane region"/>
    <property type="match status" value="1"/>
</dbReference>
<evidence type="ECO:0000313" key="14">
    <source>
        <dbReference type="Proteomes" id="UP000464480"/>
    </source>
</evidence>
<evidence type="ECO:0000256" key="5">
    <source>
        <dbReference type="ARBA" id="ARBA00022741"/>
    </source>
</evidence>
<evidence type="ECO:0000256" key="1">
    <source>
        <dbReference type="ARBA" id="ARBA00004651"/>
    </source>
</evidence>
<evidence type="ECO:0000256" key="4">
    <source>
        <dbReference type="ARBA" id="ARBA00022692"/>
    </source>
</evidence>
<dbReference type="InterPro" id="IPR017871">
    <property type="entry name" value="ABC_transporter-like_CS"/>
</dbReference>